<feature type="region of interest" description="Disordered" evidence="1">
    <location>
        <begin position="58"/>
        <end position="100"/>
    </location>
</feature>
<evidence type="ECO:0000313" key="2">
    <source>
        <dbReference type="EMBL" id="CAA9373817.1"/>
    </source>
</evidence>
<feature type="region of interest" description="Disordered" evidence="1">
    <location>
        <begin position="1"/>
        <end position="30"/>
    </location>
</feature>
<dbReference type="AlphaFoldDB" id="A0A6J4N076"/>
<organism evidence="2">
    <name type="scientific">uncultured Nocardioides sp</name>
    <dbReference type="NCBI Taxonomy" id="198441"/>
    <lineage>
        <taxon>Bacteria</taxon>
        <taxon>Bacillati</taxon>
        <taxon>Actinomycetota</taxon>
        <taxon>Actinomycetes</taxon>
        <taxon>Propionibacteriales</taxon>
        <taxon>Nocardioidaceae</taxon>
        <taxon>Nocardioides</taxon>
        <taxon>environmental samples</taxon>
    </lineage>
</organism>
<feature type="non-terminal residue" evidence="2">
    <location>
        <position position="100"/>
    </location>
</feature>
<sequence length="100" mass="10759">AGRSRRRDRRGCGGPRRARPLLLRHRGDRLCRPPRRRAGRVAVRDLAAGPGGRPCGRRACGGGRVGSRARHGVPGRPWGRRDGDRPVARHGGRGPSALPG</sequence>
<gene>
    <name evidence="2" type="ORF">AVDCRST_MAG06-291</name>
</gene>
<protein>
    <submittedName>
        <fullName evidence="2">Virulence factor mviM</fullName>
    </submittedName>
</protein>
<proteinExistence type="predicted"/>
<reference evidence="2" key="1">
    <citation type="submission" date="2020-02" db="EMBL/GenBank/DDBJ databases">
        <authorList>
            <person name="Meier V. D."/>
        </authorList>
    </citation>
    <scope>NUCLEOTIDE SEQUENCE</scope>
    <source>
        <strain evidence="2">AVDCRST_MAG06</strain>
    </source>
</reference>
<name>A0A6J4N076_9ACTN</name>
<dbReference type="EMBL" id="CADCUP010000024">
    <property type="protein sequence ID" value="CAA9373817.1"/>
    <property type="molecule type" value="Genomic_DNA"/>
</dbReference>
<evidence type="ECO:0000256" key="1">
    <source>
        <dbReference type="SAM" id="MobiDB-lite"/>
    </source>
</evidence>
<accession>A0A6J4N076</accession>
<feature type="non-terminal residue" evidence="2">
    <location>
        <position position="1"/>
    </location>
</feature>
<feature type="compositionally biased region" description="Basic residues" evidence="1">
    <location>
        <begin position="16"/>
        <end position="30"/>
    </location>
</feature>